<keyword evidence="3" id="KW-1185">Reference proteome</keyword>
<dbReference type="Proteomes" id="UP000054387">
    <property type="component" value="Unassembled WGS sequence"/>
</dbReference>
<name>A0A0W1RAP3_9EURY</name>
<protein>
    <submittedName>
        <fullName evidence="2">Uncharacterized protein</fullName>
    </submittedName>
</protein>
<feature type="compositionally biased region" description="Basic and acidic residues" evidence="1">
    <location>
        <begin position="99"/>
        <end position="109"/>
    </location>
</feature>
<dbReference type="STRING" id="1514971.AUR64_12700"/>
<sequence length="283" mass="29361">MPSKLSAVLASKKSALALILLSTVVLGAGYGMVNSPLGENPAQATDPTVTTNSTPDPAVTPPPTETPDGDDADGDSDTTTSEPQSTGVATPDDADDETPTDRSSDRSDESDSSNNINRADASLSLSVGTPDEIRSDDGTVETVSGTLSGSLSHTYDHADTVVFVVHSRTADGEWEESSRKTVALDGENDLDLDTAFDGQSVTYLDGDRTATFANADDGTTVERTGHVAVTAVLYDGDYRLDSLYKHGSYTVDVTNIEAQAGADAESDATVSALDGERLGTVFA</sequence>
<feature type="region of interest" description="Disordered" evidence="1">
    <location>
        <begin position="38"/>
        <end position="140"/>
    </location>
</feature>
<feature type="compositionally biased region" description="Polar residues" evidence="1">
    <location>
        <begin position="42"/>
        <end position="55"/>
    </location>
</feature>
<feature type="compositionally biased region" description="Acidic residues" evidence="1">
    <location>
        <begin position="67"/>
        <end position="76"/>
    </location>
</feature>
<evidence type="ECO:0000256" key="1">
    <source>
        <dbReference type="SAM" id="MobiDB-lite"/>
    </source>
</evidence>
<dbReference type="RefSeq" id="WP_058581770.1">
    <property type="nucleotide sequence ID" value="NZ_LOPU01000018.1"/>
</dbReference>
<reference evidence="2 3" key="1">
    <citation type="submission" date="2015-12" db="EMBL/GenBank/DDBJ databases">
        <title>Haloprofundus marisrubri gen. nov., sp. nov., an extremely halophilic archaeon isolated from the Discovery deep brine-seawater interface in the Red Sea.</title>
        <authorList>
            <person name="Zhang G."/>
            <person name="Stingl U."/>
            <person name="Rashid M."/>
        </authorList>
    </citation>
    <scope>NUCLEOTIDE SEQUENCE [LARGE SCALE GENOMIC DNA]</scope>
    <source>
        <strain evidence="2 3">SB9</strain>
    </source>
</reference>
<dbReference type="OrthoDB" id="137379at2157"/>
<dbReference type="AlphaFoldDB" id="A0A0W1RAP3"/>
<evidence type="ECO:0000313" key="2">
    <source>
        <dbReference type="EMBL" id="KTG10417.1"/>
    </source>
</evidence>
<gene>
    <name evidence="2" type="ORF">AUR64_12700</name>
</gene>
<comment type="caution">
    <text evidence="2">The sequence shown here is derived from an EMBL/GenBank/DDBJ whole genome shotgun (WGS) entry which is preliminary data.</text>
</comment>
<accession>A0A0W1RAP3</accession>
<dbReference type="EMBL" id="LOPU01000018">
    <property type="protein sequence ID" value="KTG10417.1"/>
    <property type="molecule type" value="Genomic_DNA"/>
</dbReference>
<organism evidence="2 3">
    <name type="scientific">Haloprofundus marisrubri</name>
    <dbReference type="NCBI Taxonomy" id="1514971"/>
    <lineage>
        <taxon>Archaea</taxon>
        <taxon>Methanobacteriati</taxon>
        <taxon>Methanobacteriota</taxon>
        <taxon>Stenosarchaea group</taxon>
        <taxon>Halobacteria</taxon>
        <taxon>Halobacteriales</taxon>
        <taxon>Haloferacaceae</taxon>
        <taxon>Haloprofundus</taxon>
    </lineage>
</organism>
<evidence type="ECO:0000313" key="3">
    <source>
        <dbReference type="Proteomes" id="UP000054387"/>
    </source>
</evidence>
<proteinExistence type="predicted"/>